<comment type="caution">
    <text evidence="1">The sequence shown here is derived from an EMBL/GenBank/DDBJ whole genome shotgun (WGS) entry which is preliminary data.</text>
</comment>
<protein>
    <submittedName>
        <fullName evidence="1">DUF1471 domain-containing protein</fullName>
    </submittedName>
</protein>
<sequence>MSLIKSAVVIITLPVILFSASFRTISATGLALDDAGSQMAQQVKQTGAKYKNLESASGNKVHITASLYNQ</sequence>
<evidence type="ECO:0000313" key="1">
    <source>
        <dbReference type="EMBL" id="NUY99464.1"/>
    </source>
</evidence>
<name>A0A7Y6TUQ7_9GAMM</name>
<dbReference type="SUPFAM" id="SSF159871">
    <property type="entry name" value="YdgH-like"/>
    <property type="match status" value="1"/>
</dbReference>
<accession>A0A7Y6TUQ7</accession>
<evidence type="ECO:0000313" key="2">
    <source>
        <dbReference type="Proteomes" id="UP000566985"/>
    </source>
</evidence>
<organism evidence="1 2">
    <name type="scientific">Pantoea brenneri</name>
    <dbReference type="NCBI Taxonomy" id="472694"/>
    <lineage>
        <taxon>Bacteria</taxon>
        <taxon>Pseudomonadati</taxon>
        <taxon>Pseudomonadota</taxon>
        <taxon>Gammaproteobacteria</taxon>
        <taxon>Enterobacterales</taxon>
        <taxon>Erwiniaceae</taxon>
        <taxon>Pantoea</taxon>
    </lineage>
</organism>
<reference evidence="1 2" key="1">
    <citation type="submission" date="2020-05" db="EMBL/GenBank/DDBJ databases">
        <title>Whole Genome Sequences of Enterobacteriales Associated with the International Space Station.</title>
        <authorList>
            <person name="Bharadwaj A."/>
            <person name="Daudu R."/>
            <person name="Singh N."/>
            <person name="Wood J."/>
            <person name="Debieu M."/>
            <person name="Mason C."/>
            <person name="Wang C."/>
            <person name="Venkateswaran K."/>
        </authorList>
    </citation>
    <scope>NUCLEOTIDE SEQUENCE [LARGE SCALE GENOMIC DNA]</scope>
    <source>
        <strain evidence="1 2">IF5SW-B1</strain>
    </source>
</reference>
<dbReference type="AlphaFoldDB" id="A0A7Y6TUQ7"/>
<dbReference type="Proteomes" id="UP000566985">
    <property type="component" value="Unassembled WGS sequence"/>
</dbReference>
<gene>
    <name evidence="1" type="ORF">HU668_23910</name>
</gene>
<dbReference type="RefSeq" id="WP_069730110.1">
    <property type="nucleotide sequence ID" value="NZ_JABWPE010000067.1"/>
</dbReference>
<dbReference type="GeneID" id="57348273"/>
<dbReference type="InterPro" id="IPR036275">
    <property type="entry name" value="YdgH-like_sf"/>
</dbReference>
<proteinExistence type="predicted"/>
<dbReference type="EMBL" id="JABWPM010000065">
    <property type="protein sequence ID" value="NUY99464.1"/>
    <property type="molecule type" value="Genomic_DNA"/>
</dbReference>